<sequence>MAVFFYSGHGWGRGDWKTRQACVLWLEGPAGVGKSAVAQTCARGMGSRLGATFFFSRPNGWNKPETFLPTIVYQLAAKYPAYRDRVDAIVLRDPPILEKSIQVQFRDLLVQPLHQLEGVEGGVGEDVVIIIDGLDECDGKDAQSTIIETIVASIRQRSTPFLWAFFSRPEPHIASAFSTKQAAEVCWQLTLPTSRDADWDIEAYLRDGFRMIRVKYDLPAAFPWPSEEDIHQLVEQSAGLFVYTASAIRYVDGPGISGPEERLRSVLGLGSAETMDNPLANLDRFYMRIMKQILEETLPDTILLLSILNSPLMHCSARAICAILKLPLTGFYAAVNKLYSVLEMKRINDRIPNYMWFYHPSFGDFLRDEKRSTQKFYVDRDDGRDRLDHLCVEVLCRASNATNNGKFDALSWPGARNGEVCFATFAYLVYCTSHRGEHLRAELLQQLLRVNWSIVGRSHSSGWMIERIEEFIRKIPKDWRPKIVYSSKPSLLSILRQKGFRTKLTSLVQAWKRKRYVMGTGSKRAFLVEEWTWQGCDEDPSRDLYFRTYPDAARFKEIE</sequence>
<organism evidence="3 4">
    <name type="scientific">Macrolepiota fuliginosa MF-IS2</name>
    <dbReference type="NCBI Taxonomy" id="1400762"/>
    <lineage>
        <taxon>Eukaryota</taxon>
        <taxon>Fungi</taxon>
        <taxon>Dikarya</taxon>
        <taxon>Basidiomycota</taxon>
        <taxon>Agaricomycotina</taxon>
        <taxon>Agaricomycetes</taxon>
        <taxon>Agaricomycetidae</taxon>
        <taxon>Agaricales</taxon>
        <taxon>Agaricineae</taxon>
        <taxon>Agaricaceae</taxon>
        <taxon>Macrolepiota</taxon>
    </lineage>
</organism>
<dbReference type="Gene3D" id="3.40.50.300">
    <property type="entry name" value="P-loop containing nucleotide triphosphate hydrolases"/>
    <property type="match status" value="1"/>
</dbReference>
<accession>A0A9P5X147</accession>
<evidence type="ECO:0000256" key="1">
    <source>
        <dbReference type="ARBA" id="ARBA00022737"/>
    </source>
</evidence>
<dbReference type="Proteomes" id="UP000807342">
    <property type="component" value="Unassembled WGS sequence"/>
</dbReference>
<dbReference type="InterPro" id="IPR056884">
    <property type="entry name" value="NPHP3-like_N"/>
</dbReference>
<dbReference type="AlphaFoldDB" id="A0A9P5X147"/>
<evidence type="ECO:0000313" key="4">
    <source>
        <dbReference type="Proteomes" id="UP000807342"/>
    </source>
</evidence>
<reference evidence="3" key="1">
    <citation type="submission" date="2020-11" db="EMBL/GenBank/DDBJ databases">
        <authorList>
            <consortium name="DOE Joint Genome Institute"/>
            <person name="Ahrendt S."/>
            <person name="Riley R."/>
            <person name="Andreopoulos W."/>
            <person name="Labutti K."/>
            <person name="Pangilinan J."/>
            <person name="Ruiz-Duenas F.J."/>
            <person name="Barrasa J.M."/>
            <person name="Sanchez-Garcia M."/>
            <person name="Camarero S."/>
            <person name="Miyauchi S."/>
            <person name="Serrano A."/>
            <person name="Linde D."/>
            <person name="Babiker R."/>
            <person name="Drula E."/>
            <person name="Ayuso-Fernandez I."/>
            <person name="Pacheco R."/>
            <person name="Padilla G."/>
            <person name="Ferreira P."/>
            <person name="Barriuso J."/>
            <person name="Kellner H."/>
            <person name="Castanera R."/>
            <person name="Alfaro M."/>
            <person name="Ramirez L."/>
            <person name="Pisabarro A.G."/>
            <person name="Kuo A."/>
            <person name="Tritt A."/>
            <person name="Lipzen A."/>
            <person name="He G."/>
            <person name="Yan M."/>
            <person name="Ng V."/>
            <person name="Cullen D."/>
            <person name="Martin F."/>
            <person name="Rosso M.-N."/>
            <person name="Henrissat B."/>
            <person name="Hibbett D."/>
            <person name="Martinez A.T."/>
            <person name="Grigoriev I.V."/>
        </authorList>
    </citation>
    <scope>NUCLEOTIDE SEQUENCE</scope>
    <source>
        <strain evidence="3">MF-IS2</strain>
    </source>
</reference>
<evidence type="ECO:0000313" key="3">
    <source>
        <dbReference type="EMBL" id="KAF9442080.1"/>
    </source>
</evidence>
<keyword evidence="4" id="KW-1185">Reference proteome</keyword>
<proteinExistence type="predicted"/>
<dbReference type="SUPFAM" id="SSF52540">
    <property type="entry name" value="P-loop containing nucleoside triphosphate hydrolases"/>
    <property type="match status" value="1"/>
</dbReference>
<feature type="domain" description="Nephrocystin 3-like N-terminal" evidence="2">
    <location>
        <begin position="15"/>
        <end position="168"/>
    </location>
</feature>
<protein>
    <recommendedName>
        <fullName evidence="2">Nephrocystin 3-like N-terminal domain-containing protein</fullName>
    </recommendedName>
</protein>
<dbReference type="InterPro" id="IPR027417">
    <property type="entry name" value="P-loop_NTPase"/>
</dbReference>
<evidence type="ECO:0000259" key="2">
    <source>
        <dbReference type="Pfam" id="PF24883"/>
    </source>
</evidence>
<name>A0A9P5X147_9AGAR</name>
<keyword evidence="1" id="KW-0677">Repeat</keyword>
<dbReference type="OrthoDB" id="4760524at2759"/>
<comment type="caution">
    <text evidence="3">The sequence shown here is derived from an EMBL/GenBank/DDBJ whole genome shotgun (WGS) entry which is preliminary data.</text>
</comment>
<dbReference type="PANTHER" id="PTHR10039">
    <property type="entry name" value="AMELOGENIN"/>
    <property type="match status" value="1"/>
</dbReference>
<dbReference type="EMBL" id="MU151709">
    <property type="protein sequence ID" value="KAF9442080.1"/>
    <property type="molecule type" value="Genomic_DNA"/>
</dbReference>
<gene>
    <name evidence="3" type="ORF">P691DRAFT_779569</name>
</gene>
<dbReference type="Pfam" id="PF24883">
    <property type="entry name" value="NPHP3_N"/>
    <property type="match status" value="1"/>
</dbReference>
<dbReference type="PANTHER" id="PTHR10039:SF17">
    <property type="entry name" value="FUNGAL STAND N-TERMINAL GOODBYE DOMAIN-CONTAINING PROTEIN-RELATED"/>
    <property type="match status" value="1"/>
</dbReference>